<dbReference type="SUPFAM" id="SSF101112">
    <property type="entry name" value="Oxygen-evolving enhancer protein 3"/>
    <property type="match status" value="1"/>
</dbReference>
<name>B1WP74_CROS5</name>
<dbReference type="PANTHER" id="PTHR43246">
    <property type="entry name" value="PEPTIDYL-PROLYL CIS-TRANS ISOMERASE CYP38, CHLOROPLASTIC"/>
    <property type="match status" value="1"/>
</dbReference>
<evidence type="ECO:0000256" key="4">
    <source>
        <dbReference type="ARBA" id="ARBA00023235"/>
    </source>
</evidence>
<dbReference type="CDD" id="cd01924">
    <property type="entry name" value="cyclophilin_TLP40_like"/>
    <property type="match status" value="1"/>
</dbReference>
<dbReference type="InterPro" id="IPR023222">
    <property type="entry name" value="PsbQ-like_dom_sf"/>
</dbReference>
<dbReference type="GO" id="GO:0003755">
    <property type="term" value="F:peptidyl-prolyl cis-trans isomerase activity"/>
    <property type="evidence" value="ECO:0007669"/>
    <property type="project" value="UniProtKB-KW"/>
</dbReference>
<dbReference type="InterPro" id="IPR048563">
    <property type="entry name" value="CYP38_PsbQ-like"/>
</dbReference>
<protein>
    <recommendedName>
        <fullName evidence="1">peptidylprolyl isomerase</fullName>
        <ecNumber evidence="1">5.2.1.8</ecNumber>
    </recommendedName>
</protein>
<dbReference type="Pfam" id="PF00160">
    <property type="entry name" value="Pro_isomerase"/>
    <property type="match status" value="1"/>
</dbReference>
<dbReference type="SUPFAM" id="SSF50891">
    <property type="entry name" value="Cyclophilin-like"/>
    <property type="match status" value="1"/>
</dbReference>
<dbReference type="EC" id="5.2.1.8" evidence="1"/>
<keyword evidence="5" id="KW-1133">Transmembrane helix</keyword>
<dbReference type="Proteomes" id="UP000001203">
    <property type="component" value="Chromosome circular"/>
</dbReference>
<dbReference type="KEGG" id="cyt:cce_0505"/>
<dbReference type="EMBL" id="CP000806">
    <property type="protein sequence ID" value="ACB49856.1"/>
    <property type="molecule type" value="Genomic_DNA"/>
</dbReference>
<dbReference type="OrthoDB" id="9796864at2"/>
<reference evidence="7 8" key="1">
    <citation type="journal article" date="2008" name="Proc. Natl. Acad. Sci. U.S.A.">
        <title>The genome of Cyanothece 51142, a unicellular diazotrophic cyanobacterium important in the marine nitrogen cycle.</title>
        <authorList>
            <person name="Welsh E.A."/>
            <person name="Liberton M."/>
            <person name="Stoeckel J."/>
            <person name="Loh T."/>
            <person name="Elvitigala T."/>
            <person name="Wang C."/>
            <person name="Wollam A."/>
            <person name="Fulton R.S."/>
            <person name="Clifton S.W."/>
            <person name="Jacobs J.M."/>
            <person name="Aurora R."/>
            <person name="Ghosh B.K."/>
            <person name="Sherman L.A."/>
            <person name="Smith R.D."/>
            <person name="Wilson R.K."/>
            <person name="Pakrasi H.B."/>
        </authorList>
    </citation>
    <scope>NUCLEOTIDE SEQUENCE [LARGE SCALE GENOMIC DNA]</scope>
    <source>
        <strain evidence="8">ATCC 51142 / BH68</strain>
    </source>
</reference>
<dbReference type="Gene3D" id="1.20.120.290">
    <property type="entry name" value="Oxygen-evolving enhancer protein 3 (PsbQ), four-helix up-down bundle"/>
    <property type="match status" value="1"/>
</dbReference>
<evidence type="ECO:0000256" key="2">
    <source>
        <dbReference type="ARBA" id="ARBA00023078"/>
    </source>
</evidence>
<feature type="domain" description="PPIase cyclophilin-type" evidence="6">
    <location>
        <begin position="221"/>
        <end position="378"/>
    </location>
</feature>
<dbReference type="Gene3D" id="2.40.100.10">
    <property type="entry name" value="Cyclophilin-like"/>
    <property type="match status" value="1"/>
</dbReference>
<keyword evidence="5" id="KW-0472">Membrane</keyword>
<evidence type="ECO:0000313" key="8">
    <source>
        <dbReference type="Proteomes" id="UP000001203"/>
    </source>
</evidence>
<accession>B1WP74</accession>
<dbReference type="PROSITE" id="PS50072">
    <property type="entry name" value="CSA_PPIASE_2"/>
    <property type="match status" value="1"/>
</dbReference>
<dbReference type="eggNOG" id="COG0652">
    <property type="taxonomic scope" value="Bacteria"/>
</dbReference>
<dbReference type="Pfam" id="PF21329">
    <property type="entry name" value="CYP38_PsbQ-like"/>
    <property type="match status" value="1"/>
</dbReference>
<evidence type="ECO:0000259" key="6">
    <source>
        <dbReference type="PROSITE" id="PS50072"/>
    </source>
</evidence>
<keyword evidence="3" id="KW-0697">Rotamase</keyword>
<evidence type="ECO:0000256" key="5">
    <source>
        <dbReference type="SAM" id="Phobius"/>
    </source>
</evidence>
<evidence type="ECO:0000256" key="1">
    <source>
        <dbReference type="ARBA" id="ARBA00013194"/>
    </source>
</evidence>
<dbReference type="RefSeq" id="WP_009546587.1">
    <property type="nucleotide sequence ID" value="NC_010546.1"/>
</dbReference>
<sequence length="400" mass="44679">MVNKNSENDHLSSSLKLMKLKQSFWSDVRSRLEHWCKKTIVAMIVVTLSINLCGATWSQFGTDSVLISVLAQGNAITDPEAILRYALPIENEPIRKVQDAIEDISNHLRGKRWPPIAKDVKTASFVLTLRSDEILEGVPGDRQFQAETILEDIKTGVRELQEAVENKDKEQVWIKRRNVLDNIGEIETLMVEGFPFEIPEEYADLPQLKGRATVEIETTKGNLTIVVDGYNAPVNGGNFVDLVQRGFYDGLSFIDLEDSFAIQTGDPPGKEEGFIDPETGEYRAIPLEVRVKEDEEPIYGATLEEMGIYLPDLVLPFNAYGAVALARPSLDPNGGSSQFFFFKFDSELTPPGFNLMDGRYSVFGYLVDGKEVLENLTKKDKIISAQVIDGLDNLVKPKNS</sequence>
<evidence type="ECO:0000256" key="3">
    <source>
        <dbReference type="ARBA" id="ARBA00023110"/>
    </source>
</evidence>
<dbReference type="InterPro" id="IPR029000">
    <property type="entry name" value="Cyclophilin-like_dom_sf"/>
</dbReference>
<keyword evidence="5" id="KW-0812">Transmembrane</keyword>
<evidence type="ECO:0000313" key="7">
    <source>
        <dbReference type="EMBL" id="ACB49856.1"/>
    </source>
</evidence>
<dbReference type="InterPro" id="IPR002130">
    <property type="entry name" value="Cyclophilin-type_PPIase_dom"/>
</dbReference>
<proteinExistence type="predicted"/>
<dbReference type="STRING" id="43989.cce_0505"/>
<dbReference type="InterPro" id="IPR044665">
    <property type="entry name" value="E_coli_cyclophilin_A-like"/>
</dbReference>
<keyword evidence="2" id="KW-0793">Thylakoid</keyword>
<feature type="transmembrane region" description="Helical" evidence="5">
    <location>
        <begin position="39"/>
        <end position="60"/>
    </location>
</feature>
<organism evidence="7 8">
    <name type="scientific">Crocosphaera subtropica (strain ATCC 51142 / BH68)</name>
    <name type="common">Cyanothece sp. (strain ATCC 51142)</name>
    <dbReference type="NCBI Taxonomy" id="43989"/>
    <lineage>
        <taxon>Bacteria</taxon>
        <taxon>Bacillati</taxon>
        <taxon>Cyanobacteriota</taxon>
        <taxon>Cyanophyceae</taxon>
        <taxon>Oscillatoriophycideae</taxon>
        <taxon>Chroococcales</taxon>
        <taxon>Aphanothecaceae</taxon>
        <taxon>Crocosphaera</taxon>
        <taxon>Crocosphaera subtropica</taxon>
    </lineage>
</organism>
<keyword evidence="4 7" id="KW-0413">Isomerase</keyword>
<dbReference type="HOGENOM" id="CLU_012062_19_2_3"/>
<keyword evidence="8" id="KW-1185">Reference proteome</keyword>
<gene>
    <name evidence="7" type="ordered locus">cce_0505</name>
</gene>
<dbReference type="AlphaFoldDB" id="B1WP74"/>